<name>A0A5J4ZG43_9ASTE</name>
<evidence type="ECO:0000256" key="1">
    <source>
        <dbReference type="SAM" id="Coils"/>
    </source>
</evidence>
<organism evidence="3 4">
    <name type="scientific">Nyssa sinensis</name>
    <dbReference type="NCBI Taxonomy" id="561372"/>
    <lineage>
        <taxon>Eukaryota</taxon>
        <taxon>Viridiplantae</taxon>
        <taxon>Streptophyta</taxon>
        <taxon>Embryophyta</taxon>
        <taxon>Tracheophyta</taxon>
        <taxon>Spermatophyta</taxon>
        <taxon>Magnoliopsida</taxon>
        <taxon>eudicotyledons</taxon>
        <taxon>Gunneridae</taxon>
        <taxon>Pentapetalae</taxon>
        <taxon>asterids</taxon>
        <taxon>Cornales</taxon>
        <taxon>Nyssaceae</taxon>
        <taxon>Nyssa</taxon>
    </lineage>
</organism>
<gene>
    <name evidence="3" type="ORF">F0562_015107</name>
</gene>
<dbReference type="PANTHER" id="PTHR36790">
    <property type="entry name" value="MYELIN TRANSCRIPTION FACTOR"/>
    <property type="match status" value="1"/>
</dbReference>
<protein>
    <submittedName>
        <fullName evidence="3">Uncharacterized protein</fullName>
    </submittedName>
</protein>
<sequence>MIKAQCPLAGNQIQRPKSGRKPLQPKNSLPNPVSNHVLKPKQKPEWIDDSNKENHPVYSTPTKIIESLDSSLAEELSAIREKLERLRLDKEKTEKMLQERDLVLEMNLKDVQKRGEAQKELEIEVDRLYRLKELRSSCMRISRIRSMREKEQERKIKKDKSQDIKSKDGDESKDQIAFQSSSSEIHYRKLNESSFIHSLTCV</sequence>
<dbReference type="AlphaFoldDB" id="A0A5J4ZG43"/>
<accession>A0A5J4ZG43</accession>
<dbReference type="OrthoDB" id="982181at2759"/>
<dbReference type="EMBL" id="CM018050">
    <property type="protein sequence ID" value="KAA8517633.1"/>
    <property type="molecule type" value="Genomic_DNA"/>
</dbReference>
<feature type="region of interest" description="Disordered" evidence="2">
    <location>
        <begin position="150"/>
        <end position="178"/>
    </location>
</feature>
<evidence type="ECO:0000313" key="3">
    <source>
        <dbReference type="EMBL" id="KAA8517633.1"/>
    </source>
</evidence>
<dbReference type="Proteomes" id="UP000325577">
    <property type="component" value="Linkage Group LG7"/>
</dbReference>
<feature type="compositionally biased region" description="Basic and acidic residues" evidence="2">
    <location>
        <begin position="150"/>
        <end position="174"/>
    </location>
</feature>
<evidence type="ECO:0000256" key="2">
    <source>
        <dbReference type="SAM" id="MobiDB-lite"/>
    </source>
</evidence>
<feature type="coiled-coil region" evidence="1">
    <location>
        <begin position="73"/>
        <end position="100"/>
    </location>
</feature>
<evidence type="ECO:0000313" key="4">
    <source>
        <dbReference type="Proteomes" id="UP000325577"/>
    </source>
</evidence>
<keyword evidence="1" id="KW-0175">Coiled coil</keyword>
<dbReference type="PANTHER" id="PTHR36790:SF1">
    <property type="entry name" value="MYELIN TRANSCRIPTION FACTOR"/>
    <property type="match status" value="1"/>
</dbReference>
<feature type="region of interest" description="Disordered" evidence="2">
    <location>
        <begin position="1"/>
        <end position="58"/>
    </location>
</feature>
<proteinExistence type="predicted"/>
<keyword evidence="4" id="KW-1185">Reference proteome</keyword>
<feature type="compositionally biased region" description="Basic and acidic residues" evidence="2">
    <location>
        <begin position="42"/>
        <end position="55"/>
    </location>
</feature>
<reference evidence="3 4" key="1">
    <citation type="submission" date="2019-09" db="EMBL/GenBank/DDBJ databases">
        <title>A chromosome-level genome assembly of the Chinese tupelo Nyssa sinensis.</title>
        <authorList>
            <person name="Yang X."/>
            <person name="Kang M."/>
            <person name="Yang Y."/>
            <person name="Xiong H."/>
            <person name="Wang M."/>
            <person name="Zhang Z."/>
            <person name="Wang Z."/>
            <person name="Wu H."/>
            <person name="Ma T."/>
            <person name="Liu J."/>
            <person name="Xi Z."/>
        </authorList>
    </citation>
    <scope>NUCLEOTIDE SEQUENCE [LARGE SCALE GENOMIC DNA]</scope>
    <source>
        <strain evidence="3">J267</strain>
        <tissue evidence="3">Leaf</tissue>
    </source>
</reference>
<feature type="compositionally biased region" description="Polar residues" evidence="2">
    <location>
        <begin position="25"/>
        <end position="34"/>
    </location>
</feature>